<gene>
    <name evidence="2" type="ORF">N657DRAFT_643088</name>
</gene>
<dbReference type="AlphaFoldDB" id="A0AAN6U795"/>
<comment type="caution">
    <text evidence="2">The sequence shown here is derived from an EMBL/GenBank/DDBJ whole genome shotgun (WGS) entry which is preliminary data.</text>
</comment>
<name>A0AAN6U795_9PEZI</name>
<evidence type="ECO:0000256" key="1">
    <source>
        <dbReference type="SAM" id="SignalP"/>
    </source>
</evidence>
<reference evidence="2" key="1">
    <citation type="journal article" date="2023" name="Mol. Phylogenet. Evol.">
        <title>Genome-scale phylogeny and comparative genomics of the fungal order Sordariales.</title>
        <authorList>
            <person name="Hensen N."/>
            <person name="Bonometti L."/>
            <person name="Westerberg I."/>
            <person name="Brannstrom I.O."/>
            <person name="Guillou S."/>
            <person name="Cros-Aarteil S."/>
            <person name="Calhoun S."/>
            <person name="Haridas S."/>
            <person name="Kuo A."/>
            <person name="Mondo S."/>
            <person name="Pangilinan J."/>
            <person name="Riley R."/>
            <person name="LaButti K."/>
            <person name="Andreopoulos B."/>
            <person name="Lipzen A."/>
            <person name="Chen C."/>
            <person name="Yan M."/>
            <person name="Daum C."/>
            <person name="Ng V."/>
            <person name="Clum A."/>
            <person name="Steindorff A."/>
            <person name="Ohm R.A."/>
            <person name="Martin F."/>
            <person name="Silar P."/>
            <person name="Natvig D.O."/>
            <person name="Lalanne C."/>
            <person name="Gautier V."/>
            <person name="Ament-Velasquez S.L."/>
            <person name="Kruys A."/>
            <person name="Hutchinson M.I."/>
            <person name="Powell A.J."/>
            <person name="Barry K."/>
            <person name="Miller A.N."/>
            <person name="Grigoriev I.V."/>
            <person name="Debuchy R."/>
            <person name="Gladieux P."/>
            <person name="Hiltunen Thoren M."/>
            <person name="Johannesson H."/>
        </authorList>
    </citation>
    <scope>NUCLEOTIDE SEQUENCE</scope>
    <source>
        <strain evidence="2">CBS 731.68</strain>
    </source>
</reference>
<reference evidence="2" key="2">
    <citation type="submission" date="2023-05" db="EMBL/GenBank/DDBJ databases">
        <authorList>
            <consortium name="Lawrence Berkeley National Laboratory"/>
            <person name="Steindorff A."/>
            <person name="Hensen N."/>
            <person name="Bonometti L."/>
            <person name="Westerberg I."/>
            <person name="Brannstrom I.O."/>
            <person name="Guillou S."/>
            <person name="Cros-Aarteil S."/>
            <person name="Calhoun S."/>
            <person name="Haridas S."/>
            <person name="Kuo A."/>
            <person name="Mondo S."/>
            <person name="Pangilinan J."/>
            <person name="Riley R."/>
            <person name="Labutti K."/>
            <person name="Andreopoulos B."/>
            <person name="Lipzen A."/>
            <person name="Chen C."/>
            <person name="Yanf M."/>
            <person name="Daum C."/>
            <person name="Ng V."/>
            <person name="Clum A."/>
            <person name="Ohm R."/>
            <person name="Martin F."/>
            <person name="Silar P."/>
            <person name="Natvig D."/>
            <person name="Lalanne C."/>
            <person name="Gautier V."/>
            <person name="Ament-Velasquez S.L."/>
            <person name="Kruys A."/>
            <person name="Hutchinson M.I."/>
            <person name="Powell A.J."/>
            <person name="Barry K."/>
            <person name="Miller A.N."/>
            <person name="Grigoriev I.V."/>
            <person name="Debuchy R."/>
            <person name="Gladieux P."/>
            <person name="Thoren M.H."/>
            <person name="Johannesson H."/>
        </authorList>
    </citation>
    <scope>NUCLEOTIDE SEQUENCE</scope>
    <source>
        <strain evidence="2">CBS 731.68</strain>
    </source>
</reference>
<accession>A0AAN6U795</accession>
<keyword evidence="1" id="KW-0732">Signal</keyword>
<feature type="chain" id="PRO_5042885694" evidence="1">
    <location>
        <begin position="20"/>
        <end position="62"/>
    </location>
</feature>
<dbReference type="RefSeq" id="XP_062650072.1">
    <property type="nucleotide sequence ID" value="XM_062792473.1"/>
</dbReference>
<evidence type="ECO:0000313" key="2">
    <source>
        <dbReference type="EMBL" id="KAK4126301.1"/>
    </source>
</evidence>
<dbReference type="Proteomes" id="UP001302602">
    <property type="component" value="Unassembled WGS sequence"/>
</dbReference>
<organism evidence="2 3">
    <name type="scientific">Parathielavia appendiculata</name>
    <dbReference type="NCBI Taxonomy" id="2587402"/>
    <lineage>
        <taxon>Eukaryota</taxon>
        <taxon>Fungi</taxon>
        <taxon>Dikarya</taxon>
        <taxon>Ascomycota</taxon>
        <taxon>Pezizomycotina</taxon>
        <taxon>Sordariomycetes</taxon>
        <taxon>Sordariomycetidae</taxon>
        <taxon>Sordariales</taxon>
        <taxon>Chaetomiaceae</taxon>
        <taxon>Parathielavia</taxon>
    </lineage>
</organism>
<feature type="signal peptide" evidence="1">
    <location>
        <begin position="1"/>
        <end position="19"/>
    </location>
</feature>
<proteinExistence type="predicted"/>
<protein>
    <submittedName>
        <fullName evidence="2">Uncharacterized protein</fullName>
    </submittedName>
</protein>
<keyword evidence="3" id="KW-1185">Reference proteome</keyword>
<dbReference type="EMBL" id="MU853225">
    <property type="protein sequence ID" value="KAK4126301.1"/>
    <property type="molecule type" value="Genomic_DNA"/>
</dbReference>
<sequence>MGNLWNATYLLSWLVGQWANNHQPGERAADFQKSASTRVRQMIGDLQQRDVSARRVLASGVI</sequence>
<evidence type="ECO:0000313" key="3">
    <source>
        <dbReference type="Proteomes" id="UP001302602"/>
    </source>
</evidence>
<dbReference type="GeneID" id="87829242"/>